<reference evidence="3" key="1">
    <citation type="submission" date="2016-10" db="EMBL/GenBank/DDBJ databases">
        <authorList>
            <person name="Varghese N."/>
            <person name="Submissions S."/>
        </authorList>
    </citation>
    <scope>NUCLEOTIDE SEQUENCE [LARGE SCALE GENOMIC DNA]</scope>
    <source>
        <strain evidence="3">CGMCC 4.3530</strain>
    </source>
</reference>
<dbReference type="InterPro" id="IPR017517">
    <property type="entry name" value="Maleyloyr_isom"/>
</dbReference>
<dbReference type="AlphaFoldDB" id="A0A1H2TFR4"/>
<dbReference type="GO" id="GO:0046872">
    <property type="term" value="F:metal ion binding"/>
    <property type="evidence" value="ECO:0007669"/>
    <property type="project" value="InterPro"/>
</dbReference>
<accession>A0A1H2TFR4</accession>
<dbReference type="SUPFAM" id="SSF109854">
    <property type="entry name" value="DinB/YfiT-like putative metalloenzymes"/>
    <property type="match status" value="1"/>
</dbReference>
<dbReference type="OrthoDB" id="154293at2"/>
<feature type="domain" description="Mycothiol-dependent maleylpyruvate isomerase metal-binding" evidence="1">
    <location>
        <begin position="14"/>
        <end position="156"/>
    </location>
</feature>
<protein>
    <submittedName>
        <fullName evidence="2">TIGR03083 family protein</fullName>
    </submittedName>
</protein>
<dbReference type="InterPro" id="IPR024344">
    <property type="entry name" value="MDMPI_metal-binding"/>
</dbReference>
<gene>
    <name evidence="2" type="ORF">SAMN05216215_100388</name>
</gene>
<sequence length="279" mass="30420">MTIFGPVLDVRPLFRQERQELLALLRSLSAADWARETVCPGWDVHDVVGHVLNDYLRRISGSRDGFAGATFANDETLPGYLARTNDEFVRAARQCSPELMIGLLAHLGPELDRLWGTFDLTAPAALDVSWAGPGPSPAWLDIARDYTEFWVHQQQIRDAVGRPGADQPELVHPVLDTFVRALPHALREVARPHGTAVRVVVPGPSGGTWHAVSDDGRWRMAGDEAEPVGGTAATITMRPDDLWRLATRGITVAEARRRADAQGDHALIDAATALLAIVA</sequence>
<dbReference type="EMBL" id="FNOK01000003">
    <property type="protein sequence ID" value="SDW42803.1"/>
    <property type="molecule type" value="Genomic_DNA"/>
</dbReference>
<evidence type="ECO:0000313" key="2">
    <source>
        <dbReference type="EMBL" id="SDW42803.1"/>
    </source>
</evidence>
<dbReference type="STRING" id="418495.SAMN05216215_100388"/>
<evidence type="ECO:0000313" key="3">
    <source>
        <dbReference type="Proteomes" id="UP000199529"/>
    </source>
</evidence>
<dbReference type="InterPro" id="IPR034660">
    <property type="entry name" value="DinB/YfiT-like"/>
</dbReference>
<proteinExistence type="predicted"/>
<organism evidence="2 3">
    <name type="scientific">Saccharopolyspora shandongensis</name>
    <dbReference type="NCBI Taxonomy" id="418495"/>
    <lineage>
        <taxon>Bacteria</taxon>
        <taxon>Bacillati</taxon>
        <taxon>Actinomycetota</taxon>
        <taxon>Actinomycetes</taxon>
        <taxon>Pseudonocardiales</taxon>
        <taxon>Pseudonocardiaceae</taxon>
        <taxon>Saccharopolyspora</taxon>
    </lineage>
</organism>
<dbReference type="RefSeq" id="WP_093261301.1">
    <property type="nucleotide sequence ID" value="NZ_FNOK01000003.1"/>
</dbReference>
<dbReference type="Proteomes" id="UP000199529">
    <property type="component" value="Unassembled WGS sequence"/>
</dbReference>
<name>A0A1H2TFR4_9PSEU</name>
<keyword evidence="3" id="KW-1185">Reference proteome</keyword>
<dbReference type="NCBIfam" id="TIGR03083">
    <property type="entry name" value="maleylpyruvate isomerase family mycothiol-dependent enzyme"/>
    <property type="match status" value="1"/>
</dbReference>
<evidence type="ECO:0000259" key="1">
    <source>
        <dbReference type="Pfam" id="PF11716"/>
    </source>
</evidence>
<dbReference type="Gene3D" id="1.20.120.450">
    <property type="entry name" value="dinb family like domain"/>
    <property type="match status" value="1"/>
</dbReference>
<dbReference type="Pfam" id="PF11716">
    <property type="entry name" value="MDMPI_N"/>
    <property type="match status" value="1"/>
</dbReference>